<evidence type="ECO:0000259" key="12">
    <source>
        <dbReference type="Pfam" id="PF07715"/>
    </source>
</evidence>
<keyword evidence="3 8" id="KW-1134">Transmembrane beta strand</keyword>
<dbReference type="Pfam" id="PF07715">
    <property type="entry name" value="Plug"/>
    <property type="match status" value="1"/>
</dbReference>
<dbReference type="PANTHER" id="PTHR47234:SF2">
    <property type="entry name" value="TONB-DEPENDENT RECEPTOR"/>
    <property type="match status" value="1"/>
</dbReference>
<keyword evidence="13" id="KW-0675">Receptor</keyword>
<dbReference type="RefSeq" id="WP_302110099.1">
    <property type="nucleotide sequence ID" value="NZ_JAUKTR010000003.1"/>
</dbReference>
<evidence type="ECO:0000256" key="3">
    <source>
        <dbReference type="ARBA" id="ARBA00022452"/>
    </source>
</evidence>
<protein>
    <submittedName>
        <fullName evidence="13">TonB-dependent receptor</fullName>
    </submittedName>
</protein>
<sequence>MKTQTVRGRLLASTMIGGAALMALSSAPAYAQDGPTQVEAIVVTGSRIARQDYIANSPVATVSEERIEATGTVNVEAILNTLPQVVPGFSANSNNPADGTATVDLRGLGPQRTLVLLNGHRMTPATKAFSSPDLNTIPASLIERVEVVTGGASAVYGSDALAGVVNFIMKDDFQGLEFQTQYGMSSRGDGETFTLNALMGANFDGGRGNLTAFAGYYDRDGVLSTERDWAAVATSANGSLTGLRGRFDNVALNPFTSQPTVAGCASSASSPNITFRNNGTTAFGFCNDPIAGDPDSIITDRYNFAPTNYLSTPAERLNLAFLGNYDITDNVGLRMEAFYTDSRNANQLAPTPLTAALIPFDNIFVTPSIAAVLAGRPNPTADAVYRRRMADVGARLQTHNNKTFDFTTGLDWDMGSGWNADATYTYGRSEFTDTTFNDISRSRFAAATEGLSDGAVAPTVGNPNGSCSAATLAIFPDCVPYNPFGDGARPQAALDFIRQNFTDNTIFERHTFNANLTGSVMTLPAGDVAVALGFERREDSFSFNPDAAHAAGDIFGFNQERAVTGYYAVTEWYGEALVPLFRDVPFGQYVGLELGVRYSDYTSIGPVRSYKFGGEWQFNDDLRLRGMYQRASRAPNLFELFQAGDQGFPPMTDPCSTVIVTNGNPNNGPGTALGDPAVRAFCTAQMGFDPVTAGYVQPNSQIESFFYGNPDLSEEVSDTYTAGLVWSPSFIDNLDITLDWYDISVEDYIAPLAGGATGTMQACFASLNAAGPECFNSNIGALVYRDATSELKVRTYNVNVSQLETDGVDLTVNYRAPMGWLAGDSGFFGDTLRMNLMVNFLGSYVLDGIDYKGTIGAYNLNIGLPDWKANLSLGYDFGPVEVNWTSMFVPSMADQGDIFEGAGSYPGVDSYTIHELQGRWAINDTVEIYGGIRNLFDQDPHLITNAPDGNTDPNLYDVLGRYFYIGGRLRY</sequence>
<gene>
    <name evidence="13" type="ORF">Q0812_09585</name>
</gene>
<feature type="chain" id="PRO_5047374334" evidence="10">
    <location>
        <begin position="32"/>
        <end position="971"/>
    </location>
</feature>
<dbReference type="SUPFAM" id="SSF56935">
    <property type="entry name" value="Porins"/>
    <property type="match status" value="1"/>
</dbReference>
<dbReference type="InterPro" id="IPR000531">
    <property type="entry name" value="Beta-barrel_TonB"/>
</dbReference>
<organism evidence="13 14">
    <name type="scientific">Peiella sedimenti</name>
    <dbReference type="NCBI Taxonomy" id="3061083"/>
    <lineage>
        <taxon>Bacteria</taxon>
        <taxon>Pseudomonadati</taxon>
        <taxon>Pseudomonadota</taxon>
        <taxon>Alphaproteobacteria</taxon>
        <taxon>Caulobacterales</taxon>
        <taxon>Caulobacteraceae</taxon>
        <taxon>Peiella</taxon>
    </lineage>
</organism>
<keyword evidence="2 8" id="KW-0813">Transport</keyword>
<dbReference type="Gene3D" id="2.170.130.10">
    <property type="entry name" value="TonB-dependent receptor, plug domain"/>
    <property type="match status" value="1"/>
</dbReference>
<dbReference type="PROSITE" id="PS52016">
    <property type="entry name" value="TONB_DEPENDENT_REC_3"/>
    <property type="match status" value="1"/>
</dbReference>
<evidence type="ECO:0000256" key="7">
    <source>
        <dbReference type="ARBA" id="ARBA00023237"/>
    </source>
</evidence>
<dbReference type="Proteomes" id="UP001169063">
    <property type="component" value="Unassembled WGS sequence"/>
</dbReference>
<dbReference type="Gene3D" id="2.40.170.20">
    <property type="entry name" value="TonB-dependent receptor, beta-barrel domain"/>
    <property type="match status" value="1"/>
</dbReference>
<evidence type="ECO:0000256" key="6">
    <source>
        <dbReference type="ARBA" id="ARBA00023136"/>
    </source>
</evidence>
<feature type="domain" description="TonB-dependent receptor plug" evidence="12">
    <location>
        <begin position="57"/>
        <end position="164"/>
    </location>
</feature>
<dbReference type="PANTHER" id="PTHR47234">
    <property type="match status" value="1"/>
</dbReference>
<accession>A0ABT8SM83</accession>
<keyword evidence="5 9" id="KW-0798">TonB box</keyword>
<evidence type="ECO:0000313" key="14">
    <source>
        <dbReference type="Proteomes" id="UP001169063"/>
    </source>
</evidence>
<feature type="signal peptide" evidence="10">
    <location>
        <begin position="1"/>
        <end position="31"/>
    </location>
</feature>
<evidence type="ECO:0000256" key="5">
    <source>
        <dbReference type="ARBA" id="ARBA00023077"/>
    </source>
</evidence>
<evidence type="ECO:0000256" key="8">
    <source>
        <dbReference type="PROSITE-ProRule" id="PRU01360"/>
    </source>
</evidence>
<keyword evidence="6 8" id="KW-0472">Membrane</keyword>
<evidence type="ECO:0000313" key="13">
    <source>
        <dbReference type="EMBL" id="MDO1559677.1"/>
    </source>
</evidence>
<evidence type="ECO:0000256" key="9">
    <source>
        <dbReference type="RuleBase" id="RU003357"/>
    </source>
</evidence>
<dbReference type="InterPro" id="IPR037066">
    <property type="entry name" value="Plug_dom_sf"/>
</dbReference>
<evidence type="ECO:0000256" key="2">
    <source>
        <dbReference type="ARBA" id="ARBA00022448"/>
    </source>
</evidence>
<dbReference type="InterPro" id="IPR012910">
    <property type="entry name" value="Plug_dom"/>
</dbReference>
<evidence type="ECO:0000256" key="1">
    <source>
        <dbReference type="ARBA" id="ARBA00004571"/>
    </source>
</evidence>
<keyword evidence="14" id="KW-1185">Reference proteome</keyword>
<comment type="similarity">
    <text evidence="8 9">Belongs to the TonB-dependent receptor family.</text>
</comment>
<keyword evidence="10" id="KW-0732">Signal</keyword>
<dbReference type="EMBL" id="JAUKTR010000003">
    <property type="protein sequence ID" value="MDO1559677.1"/>
    <property type="molecule type" value="Genomic_DNA"/>
</dbReference>
<comment type="caution">
    <text evidence="13">The sequence shown here is derived from an EMBL/GenBank/DDBJ whole genome shotgun (WGS) entry which is preliminary data.</text>
</comment>
<dbReference type="Pfam" id="PF00593">
    <property type="entry name" value="TonB_dep_Rec_b-barrel"/>
    <property type="match status" value="1"/>
</dbReference>
<proteinExistence type="inferred from homology"/>
<reference evidence="13" key="1">
    <citation type="submission" date="2023-07" db="EMBL/GenBank/DDBJ databases">
        <title>Brevundimonas soil sp. nov., isolated from the soil of chemical plant.</title>
        <authorList>
            <person name="Wu N."/>
        </authorList>
    </citation>
    <scope>NUCLEOTIDE SEQUENCE</scope>
    <source>
        <strain evidence="13">XZ-24</strain>
    </source>
</reference>
<evidence type="ECO:0000259" key="11">
    <source>
        <dbReference type="Pfam" id="PF00593"/>
    </source>
</evidence>
<feature type="domain" description="TonB-dependent receptor-like beta-barrel" evidence="11">
    <location>
        <begin position="395"/>
        <end position="935"/>
    </location>
</feature>
<keyword evidence="4 8" id="KW-0812">Transmembrane</keyword>
<name>A0ABT8SM83_9CAUL</name>
<comment type="subcellular location">
    <subcellularLocation>
        <location evidence="1 8">Cell outer membrane</location>
        <topology evidence="1 8">Multi-pass membrane protein</topology>
    </subcellularLocation>
</comment>
<dbReference type="InterPro" id="IPR039426">
    <property type="entry name" value="TonB-dep_rcpt-like"/>
</dbReference>
<evidence type="ECO:0000256" key="10">
    <source>
        <dbReference type="SAM" id="SignalP"/>
    </source>
</evidence>
<keyword evidence="7 8" id="KW-0998">Cell outer membrane</keyword>
<dbReference type="InterPro" id="IPR036942">
    <property type="entry name" value="Beta-barrel_TonB_sf"/>
</dbReference>
<evidence type="ECO:0000256" key="4">
    <source>
        <dbReference type="ARBA" id="ARBA00022692"/>
    </source>
</evidence>